<keyword evidence="1" id="KW-0175">Coiled coil</keyword>
<dbReference type="PANTHER" id="PTHR33488:SF2">
    <property type="entry name" value="EARLY ENDOSOME ANTIGEN 1-LIKE"/>
    <property type="match status" value="1"/>
</dbReference>
<sequence>MALFKRSYSMNDRGKSWEQLIVPAPVGIAALSQLLISASRASDFQINKIDNDKIPLVKHPESFRKTLTQIADDAQFAFVIAHNNMIKIHLEMDRVPDYVRDSIEIIHRRPGFLHRIFVYIGIRRSFKSDLMIRLEKMKITADNGLKLSTEVSQAFDHLGQLNQQVLLAITASHGAKEQEIENVNKIVSGFVKSGIQVGKNQRLKANQKEQEDLENQLKDEQKEVRLKKQQLEETSQIGFGDVFGFMFASRSYGARVSNARNALSEAENRLQQIETELKRVQDERDKICYNYMKTLKIIQINIDKELSQNDMIKLLENGMGQLSQLNSNWAGFTNNFNSFNNNVKEVTQRAMADFAEDAKSAQGDISIIDFLTDSMNKSLESSQRTSHNAKMYVEFSNENIMQSLDDMDQYKDDSMLTN</sequence>
<dbReference type="PANTHER" id="PTHR33488">
    <property type="entry name" value="ZGC:162509"/>
    <property type="match status" value="1"/>
</dbReference>
<organism evidence="2 3">
    <name type="scientific">Daphnia galeata</name>
    <dbReference type="NCBI Taxonomy" id="27404"/>
    <lineage>
        <taxon>Eukaryota</taxon>
        <taxon>Metazoa</taxon>
        <taxon>Ecdysozoa</taxon>
        <taxon>Arthropoda</taxon>
        <taxon>Crustacea</taxon>
        <taxon>Branchiopoda</taxon>
        <taxon>Diplostraca</taxon>
        <taxon>Cladocera</taxon>
        <taxon>Anomopoda</taxon>
        <taxon>Daphniidae</taxon>
        <taxon>Daphnia</taxon>
    </lineage>
</organism>
<evidence type="ECO:0000256" key="1">
    <source>
        <dbReference type="SAM" id="Coils"/>
    </source>
</evidence>
<dbReference type="AlphaFoldDB" id="A0A8J2WM33"/>
<name>A0A8J2WM33_9CRUS</name>
<keyword evidence="3" id="KW-1185">Reference proteome</keyword>
<comment type="caution">
    <text evidence="2">The sequence shown here is derived from an EMBL/GenBank/DDBJ whole genome shotgun (WGS) entry which is preliminary data.</text>
</comment>
<dbReference type="EMBL" id="CAKKLH010000295">
    <property type="protein sequence ID" value="CAH0109767.1"/>
    <property type="molecule type" value="Genomic_DNA"/>
</dbReference>
<proteinExistence type="predicted"/>
<gene>
    <name evidence="2" type="ORF">DGAL_LOCUS13252</name>
</gene>
<evidence type="ECO:0000313" key="3">
    <source>
        <dbReference type="Proteomes" id="UP000789390"/>
    </source>
</evidence>
<dbReference type="Proteomes" id="UP000789390">
    <property type="component" value="Unassembled WGS sequence"/>
</dbReference>
<evidence type="ECO:0000313" key="2">
    <source>
        <dbReference type="EMBL" id="CAH0109767.1"/>
    </source>
</evidence>
<accession>A0A8J2WM33</accession>
<feature type="coiled-coil region" evidence="1">
    <location>
        <begin position="200"/>
        <end position="290"/>
    </location>
</feature>
<dbReference type="OrthoDB" id="5406275at2759"/>
<reference evidence="2" key="1">
    <citation type="submission" date="2021-11" db="EMBL/GenBank/DDBJ databases">
        <authorList>
            <person name="Schell T."/>
        </authorList>
    </citation>
    <scope>NUCLEOTIDE SEQUENCE</scope>
    <source>
        <strain evidence="2">M5</strain>
    </source>
</reference>
<protein>
    <submittedName>
        <fullName evidence="2">Uncharacterized protein</fullName>
    </submittedName>
</protein>